<dbReference type="SUPFAM" id="SSF53474">
    <property type="entry name" value="alpha/beta-Hydrolases"/>
    <property type="match status" value="2"/>
</dbReference>
<dbReference type="GO" id="GO:0006629">
    <property type="term" value="P:lipid metabolic process"/>
    <property type="evidence" value="ECO:0007669"/>
    <property type="project" value="InterPro"/>
</dbReference>
<name>A0AA41VJ70_PAPNU</name>
<organism evidence="2 3">
    <name type="scientific">Papaver nudicaule</name>
    <name type="common">Iceland poppy</name>
    <dbReference type="NCBI Taxonomy" id="74823"/>
    <lineage>
        <taxon>Eukaryota</taxon>
        <taxon>Viridiplantae</taxon>
        <taxon>Streptophyta</taxon>
        <taxon>Embryophyta</taxon>
        <taxon>Tracheophyta</taxon>
        <taxon>Spermatophyta</taxon>
        <taxon>Magnoliopsida</taxon>
        <taxon>Ranunculales</taxon>
        <taxon>Papaveraceae</taxon>
        <taxon>Papaveroideae</taxon>
        <taxon>Papaver</taxon>
    </lineage>
</organism>
<gene>
    <name evidence="2" type="ORF">MKW94_011257</name>
</gene>
<keyword evidence="3" id="KW-1185">Reference proteome</keyword>
<feature type="domain" description="Fungal lipase-type" evidence="1">
    <location>
        <begin position="103"/>
        <end position="176"/>
    </location>
</feature>
<dbReference type="Pfam" id="PF01764">
    <property type="entry name" value="Lipase_3"/>
    <property type="match status" value="1"/>
</dbReference>
<dbReference type="PANTHER" id="PTHR31479">
    <property type="entry name" value="ALPHA/BETA-HYDROLASES SUPERFAMILY PROTEIN"/>
    <property type="match status" value="1"/>
</dbReference>
<reference evidence="2" key="1">
    <citation type="submission" date="2022-03" db="EMBL/GenBank/DDBJ databases">
        <title>A functionally conserved STORR gene fusion in Papaver species that diverged 16.8 million years ago.</title>
        <authorList>
            <person name="Catania T."/>
        </authorList>
    </citation>
    <scope>NUCLEOTIDE SEQUENCE</scope>
    <source>
        <strain evidence="2">S-191538</strain>
    </source>
</reference>
<sequence length="345" mass="39312">MIKQTDNDFKLSGPSRLTPVNWQDERYRRSVLASLVKGVYVLKDDHRRHRVGSEALAPPWWESFDFKLLCFLTDDKDYSIFGAVYEYMTESKGAPKYVIAFRGTMVKEDSYFGDMKLNMNIMINTLHHRSRFKKAMEAVEKMVSKKGASNIWLAGHSMGAAIAMLVGKSMAKDGIFLESYLYNPPFIAVPIELTPSRRVRRGILVACTLVTVGLTAVLQNKQERQQSEDLFTTLSPWLPNLFLNPSDIICSEYLAYFEQREMMESCGVGVIGNLATRYSWQGLFLNAVGKDYWSEEKSHLIPSASVTTSRNPNAHNLSQWFTDDSVSDPKEYRYKTDEALKLTTT</sequence>
<accession>A0AA41VJ70</accession>
<dbReference type="InterPro" id="IPR029058">
    <property type="entry name" value="AB_hydrolase_fold"/>
</dbReference>
<dbReference type="Gene3D" id="3.40.50.1820">
    <property type="entry name" value="alpha/beta hydrolase"/>
    <property type="match status" value="1"/>
</dbReference>
<dbReference type="PANTHER" id="PTHR31479:SF2">
    <property type="entry name" value="ALPHA_BETA-HYDROLASES SUPERFAMILY PROTEIN"/>
    <property type="match status" value="1"/>
</dbReference>
<dbReference type="EMBL" id="JAJJMA010232171">
    <property type="protein sequence ID" value="MCL7042169.1"/>
    <property type="molecule type" value="Genomic_DNA"/>
</dbReference>
<evidence type="ECO:0000313" key="3">
    <source>
        <dbReference type="Proteomes" id="UP001177140"/>
    </source>
</evidence>
<evidence type="ECO:0000313" key="2">
    <source>
        <dbReference type="EMBL" id="MCL7042169.1"/>
    </source>
</evidence>
<evidence type="ECO:0000259" key="1">
    <source>
        <dbReference type="Pfam" id="PF01764"/>
    </source>
</evidence>
<dbReference type="InterPro" id="IPR002921">
    <property type="entry name" value="Fungal_lipase-type"/>
</dbReference>
<comment type="caution">
    <text evidence="2">The sequence shown here is derived from an EMBL/GenBank/DDBJ whole genome shotgun (WGS) entry which is preliminary data.</text>
</comment>
<dbReference type="Proteomes" id="UP001177140">
    <property type="component" value="Unassembled WGS sequence"/>
</dbReference>
<protein>
    <recommendedName>
        <fullName evidence="1">Fungal lipase-type domain-containing protein</fullName>
    </recommendedName>
</protein>
<proteinExistence type="predicted"/>
<dbReference type="AlphaFoldDB" id="A0AA41VJ70"/>